<dbReference type="EMBL" id="JACIDR010000001">
    <property type="protein sequence ID" value="MBB3972490.1"/>
    <property type="molecule type" value="Genomic_DNA"/>
</dbReference>
<dbReference type="PANTHER" id="PTHR14969:SF13">
    <property type="entry name" value="AT30094P"/>
    <property type="match status" value="1"/>
</dbReference>
<dbReference type="SMART" id="SM00014">
    <property type="entry name" value="acidPPc"/>
    <property type="match status" value="1"/>
</dbReference>
<accession>A0A7W6CWN2</accession>
<dbReference type="EC" id="3.6.1.27" evidence="3"/>
<organism evidence="3 4">
    <name type="scientific">Hansschlegelia beijingensis</name>
    <dbReference type="NCBI Taxonomy" id="1133344"/>
    <lineage>
        <taxon>Bacteria</taxon>
        <taxon>Pseudomonadati</taxon>
        <taxon>Pseudomonadota</taxon>
        <taxon>Alphaproteobacteria</taxon>
        <taxon>Hyphomicrobiales</taxon>
        <taxon>Methylopilaceae</taxon>
        <taxon>Hansschlegelia</taxon>
    </lineage>
</organism>
<dbReference type="Proteomes" id="UP000528964">
    <property type="component" value="Unassembled WGS sequence"/>
</dbReference>
<name>A0A7W6CWN2_9HYPH</name>
<dbReference type="Gene3D" id="1.20.144.10">
    <property type="entry name" value="Phosphatidic acid phosphatase type 2/haloperoxidase"/>
    <property type="match status" value="2"/>
</dbReference>
<keyword evidence="1" id="KW-0812">Transmembrane</keyword>
<dbReference type="AlphaFoldDB" id="A0A7W6CWN2"/>
<protein>
    <submittedName>
        <fullName evidence="3">Undecaprenyl-diphosphatase</fullName>
        <ecNumber evidence="3">3.6.1.27</ecNumber>
    </submittedName>
</protein>
<evidence type="ECO:0000313" key="3">
    <source>
        <dbReference type="EMBL" id="MBB3972490.1"/>
    </source>
</evidence>
<dbReference type="GO" id="GO:0050380">
    <property type="term" value="F:undecaprenyl-diphosphatase activity"/>
    <property type="evidence" value="ECO:0007669"/>
    <property type="project" value="UniProtKB-EC"/>
</dbReference>
<feature type="transmembrane region" description="Helical" evidence="1">
    <location>
        <begin position="211"/>
        <end position="232"/>
    </location>
</feature>
<comment type="caution">
    <text evidence="3">The sequence shown here is derived from an EMBL/GenBank/DDBJ whole genome shotgun (WGS) entry which is preliminary data.</text>
</comment>
<proteinExistence type="predicted"/>
<keyword evidence="4" id="KW-1185">Reference proteome</keyword>
<sequence length="242" mass="26423">MEPARKPLFSVVRWTPSWRLPEFGTLVAFLLCSGLAFAFLRISDNMAEGDTRAFDEAILLALRDPNDRARPIGPQWLEIMMADVTALGGVTVLTLLTVLVVSYLLVTRRFANAALVAGSVIGGSILTNLLKNIFARPRPDLVDHLVAVHSMSFPSGHAMGAAATFLTLGALLARTERKKVVRGYIFAVAGLLTLMVGFSRVFLGVHYPTDVLAGWTLGASWALLCWMIARWLKPRDNETQSG</sequence>
<dbReference type="InterPro" id="IPR000326">
    <property type="entry name" value="PAP2/HPO"/>
</dbReference>
<feature type="transmembrane region" description="Helical" evidence="1">
    <location>
        <begin position="154"/>
        <end position="172"/>
    </location>
</feature>
<dbReference type="Pfam" id="PF01569">
    <property type="entry name" value="PAP2"/>
    <property type="match status" value="1"/>
</dbReference>
<feature type="domain" description="Phosphatidic acid phosphatase type 2/haloperoxidase" evidence="2">
    <location>
        <begin position="112"/>
        <end position="226"/>
    </location>
</feature>
<evidence type="ECO:0000313" key="4">
    <source>
        <dbReference type="Proteomes" id="UP000528964"/>
    </source>
</evidence>
<keyword evidence="1" id="KW-1133">Transmembrane helix</keyword>
<keyword evidence="3" id="KW-0378">Hydrolase</keyword>
<dbReference type="PANTHER" id="PTHR14969">
    <property type="entry name" value="SPHINGOSINE-1-PHOSPHATE PHOSPHOHYDROLASE"/>
    <property type="match status" value="1"/>
</dbReference>
<keyword evidence="1" id="KW-0472">Membrane</keyword>
<evidence type="ECO:0000259" key="2">
    <source>
        <dbReference type="SMART" id="SM00014"/>
    </source>
</evidence>
<feature type="transmembrane region" description="Helical" evidence="1">
    <location>
        <begin position="113"/>
        <end position="134"/>
    </location>
</feature>
<dbReference type="SUPFAM" id="SSF48317">
    <property type="entry name" value="Acid phosphatase/Vanadium-dependent haloperoxidase"/>
    <property type="match status" value="1"/>
</dbReference>
<feature type="transmembrane region" description="Helical" evidence="1">
    <location>
        <begin position="84"/>
        <end position="106"/>
    </location>
</feature>
<feature type="transmembrane region" description="Helical" evidence="1">
    <location>
        <begin position="184"/>
        <end position="205"/>
    </location>
</feature>
<feature type="transmembrane region" description="Helical" evidence="1">
    <location>
        <begin position="20"/>
        <end position="40"/>
    </location>
</feature>
<dbReference type="RefSeq" id="WP_183394272.1">
    <property type="nucleotide sequence ID" value="NZ_JACIDR010000001.1"/>
</dbReference>
<dbReference type="CDD" id="cd03392">
    <property type="entry name" value="PAP2_like_2"/>
    <property type="match status" value="1"/>
</dbReference>
<reference evidence="3 4" key="1">
    <citation type="submission" date="2020-08" db="EMBL/GenBank/DDBJ databases">
        <title>Genomic Encyclopedia of Type Strains, Phase IV (KMG-IV): sequencing the most valuable type-strain genomes for metagenomic binning, comparative biology and taxonomic classification.</title>
        <authorList>
            <person name="Goeker M."/>
        </authorList>
    </citation>
    <scope>NUCLEOTIDE SEQUENCE [LARGE SCALE GENOMIC DNA]</scope>
    <source>
        <strain evidence="3 4">DSM 25481</strain>
    </source>
</reference>
<gene>
    <name evidence="3" type="ORF">GGR24_001123</name>
</gene>
<dbReference type="InterPro" id="IPR036938">
    <property type="entry name" value="PAP2/HPO_sf"/>
</dbReference>
<evidence type="ECO:0000256" key="1">
    <source>
        <dbReference type="SAM" id="Phobius"/>
    </source>
</evidence>